<organism evidence="2 3">
    <name type="scientific">Peptoniphilus porci</name>
    <dbReference type="NCBI Taxonomy" id="2652280"/>
    <lineage>
        <taxon>Bacteria</taxon>
        <taxon>Bacillati</taxon>
        <taxon>Bacillota</taxon>
        <taxon>Tissierellia</taxon>
        <taxon>Tissierellales</taxon>
        <taxon>Peptoniphilaceae</taxon>
        <taxon>Peptoniphilus</taxon>
    </lineage>
</organism>
<comment type="caution">
    <text evidence="2">The sequence shown here is derived from an EMBL/GenBank/DDBJ whole genome shotgun (WGS) entry which is preliminary data.</text>
</comment>
<gene>
    <name evidence="2" type="ORF">BIV18_09635</name>
</gene>
<keyword evidence="3" id="KW-1185">Reference proteome</keyword>
<proteinExistence type="predicted"/>
<dbReference type="AlphaFoldDB" id="A0A1U7LXA7"/>
<keyword evidence="1" id="KW-1133">Transmembrane helix</keyword>
<evidence type="ECO:0000313" key="3">
    <source>
        <dbReference type="Proteomes" id="UP000187166"/>
    </source>
</evidence>
<evidence type="ECO:0000313" key="2">
    <source>
        <dbReference type="EMBL" id="OLR61606.1"/>
    </source>
</evidence>
<dbReference type="EMBL" id="MJIH01000008">
    <property type="protein sequence ID" value="OLR61606.1"/>
    <property type="molecule type" value="Genomic_DNA"/>
</dbReference>
<accession>A0A1U7LXA7</accession>
<evidence type="ECO:0000256" key="1">
    <source>
        <dbReference type="SAM" id="Phobius"/>
    </source>
</evidence>
<protein>
    <submittedName>
        <fullName evidence="2">Uncharacterized protein</fullName>
    </submittedName>
</protein>
<name>A0A1U7LXA7_9FIRM</name>
<keyword evidence="1" id="KW-0812">Transmembrane</keyword>
<dbReference type="STRING" id="1465756.BIV18_09635"/>
<keyword evidence="1" id="KW-0472">Membrane</keyword>
<reference evidence="2 3" key="1">
    <citation type="journal article" date="2016" name="Appl. Environ. Microbiol.">
        <title>Function and Phylogeny of Bacterial Butyryl Coenzyme A:Acetate Transferases and Their Diversity in the Proximal Colon of Swine.</title>
        <authorList>
            <person name="Trachsel J."/>
            <person name="Bayles D.O."/>
            <person name="Looft T."/>
            <person name="Levine U.Y."/>
            <person name="Allen H.K."/>
        </authorList>
    </citation>
    <scope>NUCLEOTIDE SEQUENCE [LARGE SCALE GENOMIC DNA]</scope>
    <source>
        <strain evidence="2 3">35-6-1</strain>
    </source>
</reference>
<dbReference type="Proteomes" id="UP000187166">
    <property type="component" value="Unassembled WGS sequence"/>
</dbReference>
<sequence>MLKKIAKNTKLVLCNEEGASTVEWIIFAGVAFLIAVAMFRFKDSIVAFIDQARGSVDTWTTQIPR</sequence>
<feature type="transmembrane region" description="Helical" evidence="1">
    <location>
        <begin position="21"/>
        <end position="41"/>
    </location>
</feature>